<dbReference type="PROSITE" id="PS50937">
    <property type="entry name" value="HTH_MERR_2"/>
    <property type="match status" value="1"/>
</dbReference>
<dbReference type="PROSITE" id="PS00552">
    <property type="entry name" value="HTH_MERR_1"/>
    <property type="match status" value="1"/>
</dbReference>
<dbReference type="RefSeq" id="WP_090068752.1">
    <property type="nucleotide sequence ID" value="NZ_FOVR01000001.1"/>
</dbReference>
<protein>
    <submittedName>
        <fullName evidence="5">DNA-binding transcriptional regulator, MerR family</fullName>
    </submittedName>
</protein>
<keyword evidence="2 5" id="KW-0238">DNA-binding</keyword>
<dbReference type="Gene3D" id="1.10.1660.10">
    <property type="match status" value="1"/>
</dbReference>
<dbReference type="OrthoDB" id="9802944at2"/>
<dbReference type="AlphaFoldDB" id="A0A1I5AY91"/>
<dbReference type="PANTHER" id="PTHR30204">
    <property type="entry name" value="REDOX-CYCLING DRUG-SENSING TRANSCRIPTIONAL ACTIVATOR SOXR"/>
    <property type="match status" value="1"/>
</dbReference>
<keyword evidence="1" id="KW-0805">Transcription regulation</keyword>
<evidence type="ECO:0000256" key="2">
    <source>
        <dbReference type="ARBA" id="ARBA00023125"/>
    </source>
</evidence>
<organism evidence="5 6">
    <name type="scientific">Cohaesibacter marisflavi</name>
    <dbReference type="NCBI Taxonomy" id="655353"/>
    <lineage>
        <taxon>Bacteria</taxon>
        <taxon>Pseudomonadati</taxon>
        <taxon>Pseudomonadota</taxon>
        <taxon>Alphaproteobacteria</taxon>
        <taxon>Hyphomicrobiales</taxon>
        <taxon>Cohaesibacteraceae</taxon>
    </lineage>
</organism>
<dbReference type="EMBL" id="FOVR01000001">
    <property type="protein sequence ID" value="SFN67408.1"/>
    <property type="molecule type" value="Genomic_DNA"/>
</dbReference>
<accession>A0A1I5AY91</accession>
<dbReference type="PRINTS" id="PR00040">
    <property type="entry name" value="HTHMERR"/>
</dbReference>
<dbReference type="InterPro" id="IPR047057">
    <property type="entry name" value="MerR_fam"/>
</dbReference>
<proteinExistence type="predicted"/>
<dbReference type="STRING" id="655353.SAMN04488056_101652"/>
<evidence type="ECO:0000256" key="3">
    <source>
        <dbReference type="ARBA" id="ARBA00023163"/>
    </source>
</evidence>
<dbReference type="Pfam" id="PF09278">
    <property type="entry name" value="MerR-DNA-bind"/>
    <property type="match status" value="1"/>
</dbReference>
<dbReference type="InterPro" id="IPR009061">
    <property type="entry name" value="DNA-bd_dom_put_sf"/>
</dbReference>
<gene>
    <name evidence="5" type="ORF">SAMN04488056_101652</name>
</gene>
<keyword evidence="3" id="KW-0804">Transcription</keyword>
<dbReference type="CDD" id="cd04785">
    <property type="entry name" value="HTH_CadR-PbrR-like"/>
    <property type="match status" value="1"/>
</dbReference>
<sequence length="136" mass="15453">MLSIGNLSKTSGVKVPTIRYYEKIGLIAPADRSQGNQRRYEADDLKRLIFIKHARDLGFHLDDIKSLLTLKEDTSCPCSGADEILTRHLSDVRNRISRLQRLEAELERMSHCEGECVAECSVIESLADHSHCLYEH</sequence>
<evidence type="ECO:0000313" key="5">
    <source>
        <dbReference type="EMBL" id="SFN67408.1"/>
    </source>
</evidence>
<name>A0A1I5AY91_9HYPH</name>
<dbReference type="InterPro" id="IPR015358">
    <property type="entry name" value="Tscrpt_reg_MerR_DNA-bd"/>
</dbReference>
<dbReference type="Proteomes" id="UP000199236">
    <property type="component" value="Unassembled WGS sequence"/>
</dbReference>
<dbReference type="PANTHER" id="PTHR30204:SF94">
    <property type="entry name" value="HEAVY METAL-DEPENDENT TRANSCRIPTIONAL REGULATOR HI_0293-RELATED"/>
    <property type="match status" value="1"/>
</dbReference>
<evidence type="ECO:0000256" key="1">
    <source>
        <dbReference type="ARBA" id="ARBA00023015"/>
    </source>
</evidence>
<keyword evidence="6" id="KW-1185">Reference proteome</keyword>
<reference evidence="5 6" key="1">
    <citation type="submission" date="2016-10" db="EMBL/GenBank/DDBJ databases">
        <authorList>
            <person name="de Groot N.N."/>
        </authorList>
    </citation>
    <scope>NUCLEOTIDE SEQUENCE [LARGE SCALE GENOMIC DNA]</scope>
    <source>
        <strain evidence="5 6">CGMCC 1.9157</strain>
    </source>
</reference>
<feature type="domain" description="HTH merR-type" evidence="4">
    <location>
        <begin position="1"/>
        <end position="70"/>
    </location>
</feature>
<dbReference type="InterPro" id="IPR000551">
    <property type="entry name" value="MerR-type_HTH_dom"/>
</dbReference>
<dbReference type="GO" id="GO:0003677">
    <property type="term" value="F:DNA binding"/>
    <property type="evidence" value="ECO:0007669"/>
    <property type="project" value="UniProtKB-KW"/>
</dbReference>
<dbReference type="GO" id="GO:0003700">
    <property type="term" value="F:DNA-binding transcription factor activity"/>
    <property type="evidence" value="ECO:0007669"/>
    <property type="project" value="InterPro"/>
</dbReference>
<evidence type="ECO:0000259" key="4">
    <source>
        <dbReference type="PROSITE" id="PS50937"/>
    </source>
</evidence>
<dbReference type="SUPFAM" id="SSF46955">
    <property type="entry name" value="Putative DNA-binding domain"/>
    <property type="match status" value="1"/>
</dbReference>
<dbReference type="SMART" id="SM00422">
    <property type="entry name" value="HTH_MERR"/>
    <property type="match status" value="1"/>
</dbReference>
<dbReference type="Pfam" id="PF00376">
    <property type="entry name" value="MerR"/>
    <property type="match status" value="1"/>
</dbReference>
<evidence type="ECO:0000313" key="6">
    <source>
        <dbReference type="Proteomes" id="UP000199236"/>
    </source>
</evidence>